<sequence>MEMSTILLAHGYAMAPDQHWYPWLGEELSTAGHTVVVPPLPDAAAPDPDAWHKVLLAAADAAPADTVLVGHSLGGVSLLRLLQEHDTERHGAYRGLVLVASMAGEVGYDQLAGFFHPAFDWARIRAAAGTVRALHAADDPVTGAATPQHIMDFATRLGAEVIVTPDGGHFPTVGESRTELRHALELVRSLAEGRSHASGAERGDTK</sequence>
<dbReference type="PANTHER" id="PTHR15394:SF3">
    <property type="entry name" value="SERINE HYDROLASE RBBP9"/>
    <property type="match status" value="1"/>
</dbReference>
<organism evidence="1 2">
    <name type="scientific">Catenulispora yoronensis</name>
    <dbReference type="NCBI Taxonomy" id="450799"/>
    <lineage>
        <taxon>Bacteria</taxon>
        <taxon>Bacillati</taxon>
        <taxon>Actinomycetota</taxon>
        <taxon>Actinomycetes</taxon>
        <taxon>Catenulisporales</taxon>
        <taxon>Catenulisporaceae</taxon>
        <taxon>Catenulispora</taxon>
    </lineage>
</organism>
<evidence type="ECO:0000313" key="1">
    <source>
        <dbReference type="EMBL" id="GAA2043940.1"/>
    </source>
</evidence>
<dbReference type="Pfam" id="PF06821">
    <property type="entry name" value="Ser_hydrolase"/>
    <property type="match status" value="1"/>
</dbReference>
<protein>
    <recommendedName>
        <fullName evidence="3">Serine hydrolase family protein</fullName>
    </recommendedName>
</protein>
<dbReference type="InterPro" id="IPR029058">
    <property type="entry name" value="AB_hydrolase_fold"/>
</dbReference>
<dbReference type="Gene3D" id="3.40.50.1820">
    <property type="entry name" value="alpha/beta hydrolase"/>
    <property type="match status" value="1"/>
</dbReference>
<evidence type="ECO:0000313" key="2">
    <source>
        <dbReference type="Proteomes" id="UP001500751"/>
    </source>
</evidence>
<dbReference type="Proteomes" id="UP001500751">
    <property type="component" value="Unassembled WGS sequence"/>
</dbReference>
<proteinExistence type="predicted"/>
<accession>A0ABN2UWL7</accession>
<dbReference type="SUPFAM" id="SSF53474">
    <property type="entry name" value="alpha/beta-Hydrolases"/>
    <property type="match status" value="1"/>
</dbReference>
<name>A0ABN2UWL7_9ACTN</name>
<dbReference type="EMBL" id="BAAAQN010000036">
    <property type="protein sequence ID" value="GAA2043940.1"/>
    <property type="molecule type" value="Genomic_DNA"/>
</dbReference>
<dbReference type="PANTHER" id="PTHR15394">
    <property type="entry name" value="SERINE HYDROLASE RBBP9"/>
    <property type="match status" value="1"/>
</dbReference>
<comment type="caution">
    <text evidence="1">The sequence shown here is derived from an EMBL/GenBank/DDBJ whole genome shotgun (WGS) entry which is preliminary data.</text>
</comment>
<reference evidence="1 2" key="1">
    <citation type="journal article" date="2019" name="Int. J. Syst. Evol. Microbiol.">
        <title>The Global Catalogue of Microorganisms (GCM) 10K type strain sequencing project: providing services to taxonomists for standard genome sequencing and annotation.</title>
        <authorList>
            <consortium name="The Broad Institute Genomics Platform"/>
            <consortium name="The Broad Institute Genome Sequencing Center for Infectious Disease"/>
            <person name="Wu L."/>
            <person name="Ma J."/>
        </authorList>
    </citation>
    <scope>NUCLEOTIDE SEQUENCE [LARGE SCALE GENOMIC DNA]</scope>
    <source>
        <strain evidence="1 2">JCM 16014</strain>
    </source>
</reference>
<evidence type="ECO:0008006" key="3">
    <source>
        <dbReference type="Google" id="ProtNLM"/>
    </source>
</evidence>
<keyword evidence="2" id="KW-1185">Reference proteome</keyword>
<gene>
    <name evidence="1" type="ORF">GCM10009839_54190</name>
</gene>
<dbReference type="InterPro" id="IPR010662">
    <property type="entry name" value="RBBP9/YdeN"/>
</dbReference>